<feature type="domain" description="Aminoacyl-transfer RNA synthetases class-II family profile" evidence="12">
    <location>
        <begin position="179"/>
        <end position="430"/>
    </location>
</feature>
<dbReference type="InterPro" id="IPR045864">
    <property type="entry name" value="aa-tRNA-synth_II/BPL/LPL"/>
</dbReference>
<dbReference type="Pfam" id="PF18553">
    <property type="entry name" value="PheRS_DBD3"/>
    <property type="match status" value="1"/>
</dbReference>
<evidence type="ECO:0000256" key="4">
    <source>
        <dbReference type="ARBA" id="ARBA00022490"/>
    </source>
</evidence>
<dbReference type="Pfam" id="PF18554">
    <property type="entry name" value="PheRS_DBD2"/>
    <property type="match status" value="1"/>
</dbReference>
<reference evidence="13" key="1">
    <citation type="submission" date="2022-03" db="EMBL/GenBank/DDBJ databases">
        <authorList>
            <person name="Martin H S."/>
        </authorList>
    </citation>
    <scope>NUCLEOTIDE SEQUENCE</scope>
</reference>
<keyword evidence="5" id="KW-0436">Ligase</keyword>
<dbReference type="Proteomes" id="UP000837857">
    <property type="component" value="Chromosome 12"/>
</dbReference>
<dbReference type="InterPro" id="IPR040725">
    <property type="entry name" value="PheRS_DBD3"/>
</dbReference>
<keyword evidence="14" id="KW-1185">Reference proteome</keyword>
<keyword evidence="7" id="KW-0547">Nucleotide-binding</keyword>
<dbReference type="Gene3D" id="3.30.930.10">
    <property type="entry name" value="Bira Bifunctional Protein, Domain 2"/>
    <property type="match status" value="1"/>
</dbReference>
<keyword evidence="10" id="KW-0648">Protein biosynthesis</keyword>
<evidence type="ECO:0000256" key="6">
    <source>
        <dbReference type="ARBA" id="ARBA00022723"/>
    </source>
</evidence>
<dbReference type="EMBL" id="OW152824">
    <property type="protein sequence ID" value="CAH2040873.1"/>
    <property type="molecule type" value="Genomic_DNA"/>
</dbReference>
<proteinExistence type="inferred from homology"/>
<feature type="non-terminal residue" evidence="13">
    <location>
        <position position="1"/>
    </location>
</feature>
<organism evidence="13 14">
    <name type="scientific">Iphiclides podalirius</name>
    <name type="common">scarce swallowtail</name>
    <dbReference type="NCBI Taxonomy" id="110791"/>
    <lineage>
        <taxon>Eukaryota</taxon>
        <taxon>Metazoa</taxon>
        <taxon>Ecdysozoa</taxon>
        <taxon>Arthropoda</taxon>
        <taxon>Hexapoda</taxon>
        <taxon>Insecta</taxon>
        <taxon>Pterygota</taxon>
        <taxon>Neoptera</taxon>
        <taxon>Endopterygota</taxon>
        <taxon>Lepidoptera</taxon>
        <taxon>Glossata</taxon>
        <taxon>Ditrysia</taxon>
        <taxon>Papilionoidea</taxon>
        <taxon>Papilionidae</taxon>
        <taxon>Papilioninae</taxon>
        <taxon>Iphiclides</taxon>
    </lineage>
</organism>
<dbReference type="NCBIfam" id="NF003210">
    <property type="entry name" value="PRK04172.1"/>
    <property type="match status" value="1"/>
</dbReference>
<dbReference type="Gene3D" id="1.10.10.2330">
    <property type="match status" value="1"/>
</dbReference>
<evidence type="ECO:0000256" key="3">
    <source>
        <dbReference type="ARBA" id="ARBA00012814"/>
    </source>
</evidence>
<evidence type="ECO:0000259" key="12">
    <source>
        <dbReference type="PROSITE" id="PS50862"/>
    </source>
</evidence>
<dbReference type="PANTHER" id="PTHR11538:SF40">
    <property type="entry name" value="PHENYLALANINE--TRNA LIGASE ALPHA SUBUNIT"/>
    <property type="match status" value="1"/>
</dbReference>
<evidence type="ECO:0000256" key="2">
    <source>
        <dbReference type="ARBA" id="ARBA00006703"/>
    </source>
</evidence>
<gene>
    <name evidence="13" type="ORF">IPOD504_LOCUS2863</name>
</gene>
<sequence>MVKSEAVKSTKWELSEEGLLVAENGSHEAVLYRSIPDNGMPQAEVMKTVPNAKVGFSKAMSSGWIMIDKSGGAPLVKRKVDSITDTVQNHLNEIKKGIDNLPDNVRNDYKKRKLLQEITVKSFRLMKGPQYSTTIKKLETDLTSEMLLTGSWKELQFKPYNFDALGQPPECGYLHPLLKVRAEFREIFLEMGFSEMPTNQYVESSFWNFDALFQPQQHPARDAHDTFFVSSPATTTDFPMDYLERVKKVHSKGGYGSQGYRYEWKIDEAQKNLLRTHTTAVSARMLYHLAQLKEFKPQKYFSIDKVFRNETLDATHLAEFHQVEGVVAAEGLGLAHLIGELDAFFSRLGFDRLQFKPAYNPYTEPSMEIFAYHAGLGRWIEIGNSGVFRPEMLLPLGLPAGVGVVAWGLSLERPTMIKYALDNIRELVGPRVDLRMLRDNPLCRLRK</sequence>
<evidence type="ECO:0000256" key="7">
    <source>
        <dbReference type="ARBA" id="ARBA00022741"/>
    </source>
</evidence>
<comment type="similarity">
    <text evidence="2">Belongs to the class-II aminoacyl-tRNA synthetase family. Phe-tRNA synthetase alpha subunit type 2 subfamily.</text>
</comment>
<keyword evidence="9" id="KW-0460">Magnesium</keyword>
<protein>
    <recommendedName>
        <fullName evidence="3">phenylalanine--tRNA ligase</fullName>
        <ecNumber evidence="3">6.1.1.20</ecNumber>
    </recommendedName>
</protein>
<dbReference type="CDD" id="cd00496">
    <property type="entry name" value="PheRS_alpha_core"/>
    <property type="match status" value="1"/>
</dbReference>
<dbReference type="PROSITE" id="PS50862">
    <property type="entry name" value="AA_TRNA_LIGASE_II"/>
    <property type="match status" value="1"/>
</dbReference>
<dbReference type="EC" id="6.1.1.20" evidence="3"/>
<dbReference type="InterPro" id="IPR004529">
    <property type="entry name" value="Phe-tRNA-synth_IIc_asu"/>
</dbReference>
<evidence type="ECO:0000313" key="14">
    <source>
        <dbReference type="Proteomes" id="UP000837857"/>
    </source>
</evidence>
<evidence type="ECO:0000256" key="1">
    <source>
        <dbReference type="ARBA" id="ARBA00004496"/>
    </source>
</evidence>
<dbReference type="InterPro" id="IPR006195">
    <property type="entry name" value="aa-tRNA-synth_II"/>
</dbReference>
<name>A0ABN8HXH9_9NEOP</name>
<keyword evidence="6" id="KW-0479">Metal-binding</keyword>
<dbReference type="PANTHER" id="PTHR11538">
    <property type="entry name" value="PHENYLALANYL-TRNA SYNTHETASE"/>
    <property type="match status" value="1"/>
</dbReference>
<keyword evidence="8" id="KW-0067">ATP-binding</keyword>
<dbReference type="InterPro" id="IPR040586">
    <property type="entry name" value="PheRS_DBD2"/>
</dbReference>
<evidence type="ECO:0000256" key="9">
    <source>
        <dbReference type="ARBA" id="ARBA00022842"/>
    </source>
</evidence>
<dbReference type="InterPro" id="IPR002319">
    <property type="entry name" value="Phenylalanyl-tRNA_Synthase"/>
</dbReference>
<evidence type="ECO:0000256" key="11">
    <source>
        <dbReference type="ARBA" id="ARBA00023146"/>
    </source>
</evidence>
<dbReference type="Pfam" id="PF01409">
    <property type="entry name" value="tRNA-synt_2d"/>
    <property type="match status" value="1"/>
</dbReference>
<keyword evidence="11" id="KW-0030">Aminoacyl-tRNA synthetase</keyword>
<evidence type="ECO:0000256" key="10">
    <source>
        <dbReference type="ARBA" id="ARBA00022917"/>
    </source>
</evidence>
<dbReference type="NCBIfam" id="TIGR00468">
    <property type="entry name" value="pheS"/>
    <property type="match status" value="1"/>
</dbReference>
<dbReference type="SUPFAM" id="SSF55681">
    <property type="entry name" value="Class II aaRS and biotin synthetases"/>
    <property type="match status" value="1"/>
</dbReference>
<evidence type="ECO:0000256" key="8">
    <source>
        <dbReference type="ARBA" id="ARBA00022840"/>
    </source>
</evidence>
<evidence type="ECO:0000256" key="5">
    <source>
        <dbReference type="ARBA" id="ARBA00022598"/>
    </source>
</evidence>
<comment type="subcellular location">
    <subcellularLocation>
        <location evidence="1">Cytoplasm</location>
    </subcellularLocation>
</comment>
<accession>A0ABN8HXH9</accession>
<evidence type="ECO:0000313" key="13">
    <source>
        <dbReference type="EMBL" id="CAH2040873.1"/>
    </source>
</evidence>
<keyword evidence="4" id="KW-0963">Cytoplasm</keyword>